<dbReference type="Proteomes" id="UP001221898">
    <property type="component" value="Unassembled WGS sequence"/>
</dbReference>
<dbReference type="InterPro" id="IPR032675">
    <property type="entry name" value="LRR_dom_sf"/>
</dbReference>
<dbReference type="PROSITE" id="PS51450">
    <property type="entry name" value="LRR"/>
    <property type="match status" value="2"/>
</dbReference>
<evidence type="ECO:0000259" key="6">
    <source>
        <dbReference type="PROSITE" id="PS50835"/>
    </source>
</evidence>
<keyword evidence="3" id="KW-0677">Repeat</keyword>
<keyword evidence="5" id="KW-1133">Transmembrane helix</keyword>
<feature type="domain" description="Ig-like" evidence="6">
    <location>
        <begin position="333"/>
        <end position="403"/>
    </location>
</feature>
<reference evidence="7" key="1">
    <citation type="journal article" date="2023" name="Science">
        <title>Genome structures resolve the early diversification of teleost fishes.</title>
        <authorList>
            <person name="Parey E."/>
            <person name="Louis A."/>
            <person name="Montfort J."/>
            <person name="Bouchez O."/>
            <person name="Roques C."/>
            <person name="Iampietro C."/>
            <person name="Lluch J."/>
            <person name="Castinel A."/>
            <person name="Donnadieu C."/>
            <person name="Desvignes T."/>
            <person name="Floi Bucao C."/>
            <person name="Jouanno E."/>
            <person name="Wen M."/>
            <person name="Mejri S."/>
            <person name="Dirks R."/>
            <person name="Jansen H."/>
            <person name="Henkel C."/>
            <person name="Chen W.J."/>
            <person name="Zahm M."/>
            <person name="Cabau C."/>
            <person name="Klopp C."/>
            <person name="Thompson A.W."/>
            <person name="Robinson-Rechavi M."/>
            <person name="Braasch I."/>
            <person name="Lecointre G."/>
            <person name="Bobe J."/>
            <person name="Postlethwait J.H."/>
            <person name="Berthelot C."/>
            <person name="Roest Crollius H."/>
            <person name="Guiguen Y."/>
        </authorList>
    </citation>
    <scope>NUCLEOTIDE SEQUENCE</scope>
    <source>
        <strain evidence="7">NC1722</strain>
    </source>
</reference>
<keyword evidence="1" id="KW-0433">Leucine-rich repeat</keyword>
<dbReference type="InterPro" id="IPR007110">
    <property type="entry name" value="Ig-like_dom"/>
</dbReference>
<dbReference type="EMBL" id="JAINUG010000385">
    <property type="protein sequence ID" value="KAJ8372819.1"/>
    <property type="molecule type" value="Genomic_DNA"/>
</dbReference>
<feature type="compositionally biased region" description="Polar residues" evidence="4">
    <location>
        <begin position="464"/>
        <end position="474"/>
    </location>
</feature>
<comment type="caution">
    <text evidence="7">The sequence shown here is derived from an EMBL/GenBank/DDBJ whole genome shotgun (WGS) entry which is preliminary data.</text>
</comment>
<dbReference type="AlphaFoldDB" id="A0AAD7RAB0"/>
<evidence type="ECO:0000256" key="2">
    <source>
        <dbReference type="ARBA" id="ARBA00022729"/>
    </source>
</evidence>
<proteinExistence type="predicted"/>
<sequence>MSWTEDNAASALRCPESRWRLVRASARASTNGDRRCAKRESVSHHGVVPAAREGRPVPARGIGALCLALSLALSPLLLLAPGAASSNLNCHRTCICASNIVSCSRVNLTAAPGALPAYTAVLDLSYNAITRLRAEWTPVQLPKLHNLLLSHNGMSFLSSEAFLFVTRLRYLDLSSNALRQLDELIFEPLGQLEVLLLYGNRISQIDRTAFTGLRSLQKLYLSQNQVSRFPLELVKERTRSEKLSLLDLSSNRIKALPLAELQALPAWIRNGLYLHANPLACDCALYGMLARWHVRRLNSAVDFRDEFTCVPPGAHKGAGGAAVLGVFRLDGAPMNCSAYAEEEQDAYLDQTLVLACDARHRGARKTWATPDNVPLGPVRPEDSGVYTCVAASDGGLNETLYITVRVHNFTLSPGGDAMNTAYTTLVGCLASVVLVLIYLYLTPCRCFCCRGLRRTASRHDDSIHSSVLSATPTHGNGNGNGTGRHVAFGAPKQQQQGQNGKANATGREDEEEEEGEEEEEREALRGGRGGGGRRRRRSDADSISSVFSDTPIVV</sequence>
<dbReference type="InterPro" id="IPR036179">
    <property type="entry name" value="Ig-like_dom_sf"/>
</dbReference>
<dbReference type="PANTHER" id="PTHR24366:SF159">
    <property type="entry name" value="CD180 MOLECULE"/>
    <property type="match status" value="1"/>
</dbReference>
<accession>A0AAD7RAB0</accession>
<keyword evidence="8" id="KW-1185">Reference proteome</keyword>
<evidence type="ECO:0000256" key="1">
    <source>
        <dbReference type="ARBA" id="ARBA00022614"/>
    </source>
</evidence>
<dbReference type="SUPFAM" id="SSF52058">
    <property type="entry name" value="L domain-like"/>
    <property type="match status" value="1"/>
</dbReference>
<feature type="compositionally biased region" description="Low complexity" evidence="4">
    <location>
        <begin position="492"/>
        <end position="504"/>
    </location>
</feature>
<evidence type="ECO:0000313" key="7">
    <source>
        <dbReference type="EMBL" id="KAJ8372819.1"/>
    </source>
</evidence>
<keyword evidence="5" id="KW-0472">Membrane</keyword>
<dbReference type="InterPro" id="IPR001611">
    <property type="entry name" value="Leu-rich_rpt"/>
</dbReference>
<protein>
    <recommendedName>
        <fullName evidence="6">Ig-like domain-containing protein</fullName>
    </recommendedName>
</protein>
<dbReference type="Gene3D" id="3.80.10.10">
    <property type="entry name" value="Ribonuclease Inhibitor"/>
    <property type="match status" value="1"/>
</dbReference>
<dbReference type="InterPro" id="IPR003591">
    <property type="entry name" value="Leu-rich_rpt_typical-subtyp"/>
</dbReference>
<feature type="region of interest" description="Disordered" evidence="4">
    <location>
        <begin position="460"/>
        <end position="554"/>
    </location>
</feature>
<dbReference type="InterPro" id="IPR003599">
    <property type="entry name" value="Ig_sub"/>
</dbReference>
<organism evidence="7 8">
    <name type="scientific">Aldrovandia affinis</name>
    <dbReference type="NCBI Taxonomy" id="143900"/>
    <lineage>
        <taxon>Eukaryota</taxon>
        <taxon>Metazoa</taxon>
        <taxon>Chordata</taxon>
        <taxon>Craniata</taxon>
        <taxon>Vertebrata</taxon>
        <taxon>Euteleostomi</taxon>
        <taxon>Actinopterygii</taxon>
        <taxon>Neopterygii</taxon>
        <taxon>Teleostei</taxon>
        <taxon>Notacanthiformes</taxon>
        <taxon>Halosauridae</taxon>
        <taxon>Aldrovandia</taxon>
    </lineage>
</organism>
<keyword evidence="5" id="KW-0812">Transmembrane</keyword>
<evidence type="ECO:0000313" key="8">
    <source>
        <dbReference type="Proteomes" id="UP001221898"/>
    </source>
</evidence>
<dbReference type="PROSITE" id="PS50835">
    <property type="entry name" value="IG_LIKE"/>
    <property type="match status" value="1"/>
</dbReference>
<evidence type="ECO:0000256" key="5">
    <source>
        <dbReference type="SAM" id="Phobius"/>
    </source>
</evidence>
<dbReference type="SMART" id="SM00409">
    <property type="entry name" value="IG"/>
    <property type="match status" value="1"/>
</dbReference>
<dbReference type="SMART" id="SM00369">
    <property type="entry name" value="LRR_TYP"/>
    <property type="match status" value="5"/>
</dbReference>
<name>A0AAD7RAB0_9TELE</name>
<dbReference type="Pfam" id="PF13855">
    <property type="entry name" value="LRR_8"/>
    <property type="match status" value="1"/>
</dbReference>
<gene>
    <name evidence="7" type="ORF">AAFF_G00276740</name>
</gene>
<keyword evidence="2" id="KW-0732">Signal</keyword>
<dbReference type="SUPFAM" id="SSF48726">
    <property type="entry name" value="Immunoglobulin"/>
    <property type="match status" value="1"/>
</dbReference>
<feature type="compositionally biased region" description="Acidic residues" evidence="4">
    <location>
        <begin position="508"/>
        <end position="521"/>
    </location>
</feature>
<dbReference type="PANTHER" id="PTHR24366">
    <property type="entry name" value="IG(IMMUNOGLOBULIN) AND LRR(LEUCINE RICH REPEAT) DOMAINS"/>
    <property type="match status" value="1"/>
</dbReference>
<evidence type="ECO:0000256" key="3">
    <source>
        <dbReference type="ARBA" id="ARBA00022737"/>
    </source>
</evidence>
<feature type="transmembrane region" description="Helical" evidence="5">
    <location>
        <begin position="421"/>
        <end position="441"/>
    </location>
</feature>
<evidence type="ECO:0000256" key="4">
    <source>
        <dbReference type="SAM" id="MobiDB-lite"/>
    </source>
</evidence>